<dbReference type="EMBL" id="JARKIB010000093">
    <property type="protein sequence ID" value="KAJ7742808.1"/>
    <property type="molecule type" value="Genomic_DNA"/>
</dbReference>
<reference evidence="1" key="1">
    <citation type="submission" date="2023-03" db="EMBL/GenBank/DDBJ databases">
        <title>Massive genome expansion in bonnet fungi (Mycena s.s.) driven by repeated elements and novel gene families across ecological guilds.</title>
        <authorList>
            <consortium name="Lawrence Berkeley National Laboratory"/>
            <person name="Harder C.B."/>
            <person name="Miyauchi S."/>
            <person name="Viragh M."/>
            <person name="Kuo A."/>
            <person name="Thoen E."/>
            <person name="Andreopoulos B."/>
            <person name="Lu D."/>
            <person name="Skrede I."/>
            <person name="Drula E."/>
            <person name="Henrissat B."/>
            <person name="Morin E."/>
            <person name="Kohler A."/>
            <person name="Barry K."/>
            <person name="LaButti K."/>
            <person name="Morin E."/>
            <person name="Salamov A."/>
            <person name="Lipzen A."/>
            <person name="Mereny Z."/>
            <person name="Hegedus B."/>
            <person name="Baldrian P."/>
            <person name="Stursova M."/>
            <person name="Weitz H."/>
            <person name="Taylor A."/>
            <person name="Grigoriev I.V."/>
            <person name="Nagy L.G."/>
            <person name="Martin F."/>
            <person name="Kauserud H."/>
        </authorList>
    </citation>
    <scope>NUCLEOTIDE SEQUENCE</scope>
    <source>
        <strain evidence="1">CBHHK182m</strain>
    </source>
</reference>
<evidence type="ECO:0000313" key="2">
    <source>
        <dbReference type="Proteomes" id="UP001215598"/>
    </source>
</evidence>
<dbReference type="AlphaFoldDB" id="A0AAD7IGT8"/>
<name>A0AAD7IGT8_9AGAR</name>
<keyword evidence="2" id="KW-1185">Reference proteome</keyword>
<gene>
    <name evidence="1" type="ORF">B0H16DRAFT_1018391</name>
</gene>
<dbReference type="Proteomes" id="UP001215598">
    <property type="component" value="Unassembled WGS sequence"/>
</dbReference>
<protein>
    <submittedName>
        <fullName evidence="1">Uncharacterized protein</fullName>
    </submittedName>
</protein>
<comment type="caution">
    <text evidence="1">The sequence shown here is derived from an EMBL/GenBank/DDBJ whole genome shotgun (WGS) entry which is preliminary data.</text>
</comment>
<sequence length="173" mass="19071">MCTPTDCLLPTHHPSITVQYTCATCAGAALPTGRRITDCVCLFSYCASLLRPLLRLSTLFFISSALMYTRAHARTVTMDLDRPGRVYRTPCRCIGAHGCCAHLVLACGADRVSWQCRRVHPTPTPLLSTIPLTPCDNLVAVKFLHFIRSFAFHIFLPYATALPLMTSLPLDST</sequence>
<accession>A0AAD7IGT8</accession>
<proteinExistence type="predicted"/>
<evidence type="ECO:0000313" key="1">
    <source>
        <dbReference type="EMBL" id="KAJ7742808.1"/>
    </source>
</evidence>
<organism evidence="1 2">
    <name type="scientific">Mycena metata</name>
    <dbReference type="NCBI Taxonomy" id="1033252"/>
    <lineage>
        <taxon>Eukaryota</taxon>
        <taxon>Fungi</taxon>
        <taxon>Dikarya</taxon>
        <taxon>Basidiomycota</taxon>
        <taxon>Agaricomycotina</taxon>
        <taxon>Agaricomycetes</taxon>
        <taxon>Agaricomycetidae</taxon>
        <taxon>Agaricales</taxon>
        <taxon>Marasmiineae</taxon>
        <taxon>Mycenaceae</taxon>
        <taxon>Mycena</taxon>
    </lineage>
</organism>